<sequence precursor="true">MRKLILLSAGIFASYSPLAAAFDRNILPARCDVLDADMFMPQSLIAPAESEVNVDADDAQFVEQGTSVFTGNVEVSRGNQQLNANRATYNHLYQEVTAQGDVTLRDSEIKVSADQAEWSLQEDQGAMIDADYLLRQQNARGEASHVFRQGVRRTLLKNASYTTCTEEDEFWVLEADNVDLDHDEAVGRARDVVLRMGGLPVFYTPYISFPLNDERKSGFLVPSIGNSDETGFDVSTPYYWNIAPNQDATLTPRYMSDRGMMLNAEYRYLTSNNQGLFDVGYLGSDNLRRDGEVTNPYYQEDRKHFTWQQQGRFSDRWSNYIDYNYTSDRNYLEDFSGNLSLSSTTHLRRLAQVNYHGDIWRFAARAQGYQTLFLDVEEPYQMLPQLTLRGFLPDQALGLTYELDTEFTAFDSDDRVTGQRFDFEPAISLPWGNAGAFMTPRVAVKQSYYNLDNVDRQPAYQEENISRTVPIVSLDSGLVFERPLTFANKGYIQTLEPRAFYLYIPERNQDDIPLFDTTMRTFTMGSLFSHDRFTGPDRVGDANQLSLALTSRIIDATTGRQKFALTLGQIQYFSDRDVGLQTNQRRDDRSDSDYIAEVIAEITKNWTASGQIQWNPDADETTLSSVQLRYRGDNGAIFNIGHRYRREGELDTAYSNIIGLEQVDISASLPINDTWSVIGRYYRSLDDQRTLETLAGVQYNSCCWATRFVFRDYINDINSDDRNTAFFIEIQLKGLGSFGNSTDSLLQESIIGYE</sequence>
<dbReference type="STRING" id="754477.Q7C_2507"/>
<dbReference type="GO" id="GO:0009279">
    <property type="term" value="C:cell outer membrane"/>
    <property type="evidence" value="ECO:0007669"/>
    <property type="project" value="UniProtKB-SubCell"/>
</dbReference>
<dbReference type="InterPro" id="IPR007543">
    <property type="entry name" value="LptD_C"/>
</dbReference>
<proteinExistence type="inferred from homology"/>
<dbReference type="HAMAP" id="MF_01411">
    <property type="entry name" value="LPS_assembly_LptD"/>
    <property type="match status" value="1"/>
</dbReference>
<dbReference type="InterPro" id="IPR020889">
    <property type="entry name" value="LipoPS_assembly_LptD"/>
</dbReference>
<keyword evidence="3 4" id="KW-0998">Cell outer membrane</keyword>
<organism evidence="7 8">
    <name type="scientific">Methylophaga frappieri (strain ATCC BAA-2434 / DSM 25690 / JAM7)</name>
    <dbReference type="NCBI Taxonomy" id="754477"/>
    <lineage>
        <taxon>Bacteria</taxon>
        <taxon>Pseudomonadati</taxon>
        <taxon>Pseudomonadota</taxon>
        <taxon>Gammaproteobacteria</taxon>
        <taxon>Thiotrichales</taxon>
        <taxon>Piscirickettsiaceae</taxon>
        <taxon>Methylophaga</taxon>
    </lineage>
</organism>
<feature type="domain" description="LptD C-terminal" evidence="6">
    <location>
        <begin position="301"/>
        <end position="675"/>
    </location>
</feature>
<dbReference type="Pfam" id="PF03968">
    <property type="entry name" value="LptD_N"/>
    <property type="match status" value="1"/>
</dbReference>
<evidence type="ECO:0000259" key="6">
    <source>
        <dbReference type="Pfam" id="PF04453"/>
    </source>
</evidence>
<name>I1YL37_METFJ</name>
<dbReference type="RefSeq" id="WP_014705048.1">
    <property type="nucleotide sequence ID" value="NC_017856.1"/>
</dbReference>
<comment type="subunit">
    <text evidence="4">Component of the lipopolysaccharide transport and assembly complex. Interacts with LptE and LptA.</text>
</comment>
<dbReference type="KEGG" id="mec:Q7C_2507"/>
<evidence type="ECO:0000256" key="1">
    <source>
        <dbReference type="ARBA" id="ARBA00022729"/>
    </source>
</evidence>
<feature type="chain" id="PRO_5009014209" description="LPS-assembly protein LptD" evidence="4">
    <location>
        <begin position="20"/>
        <end position="754"/>
    </location>
</feature>
<dbReference type="eggNOG" id="COG1452">
    <property type="taxonomic scope" value="Bacteria"/>
</dbReference>
<keyword evidence="1 4" id="KW-0732">Signal</keyword>
<dbReference type="EMBL" id="CP003380">
    <property type="protein sequence ID" value="AFJ03630.1"/>
    <property type="molecule type" value="Genomic_DNA"/>
</dbReference>
<dbReference type="PANTHER" id="PTHR30189">
    <property type="entry name" value="LPS-ASSEMBLY PROTEIN"/>
    <property type="match status" value="1"/>
</dbReference>
<gene>
    <name evidence="4" type="primary">lptD</name>
    <name evidence="7" type="ordered locus">Q7C_2507</name>
</gene>
<dbReference type="Pfam" id="PF04453">
    <property type="entry name" value="LptD"/>
    <property type="match status" value="1"/>
</dbReference>
<comment type="subcellular location">
    <subcellularLocation>
        <location evidence="4">Cell outer membrane</location>
    </subcellularLocation>
</comment>
<dbReference type="GO" id="GO:0015920">
    <property type="term" value="P:lipopolysaccharide transport"/>
    <property type="evidence" value="ECO:0007669"/>
    <property type="project" value="InterPro"/>
</dbReference>
<dbReference type="PATRIC" id="fig|754477.3.peg.2463"/>
<dbReference type="InterPro" id="IPR050218">
    <property type="entry name" value="LptD"/>
</dbReference>
<dbReference type="OrthoDB" id="9760225at2"/>
<protein>
    <recommendedName>
        <fullName evidence="4">LPS-assembly protein LptD</fullName>
    </recommendedName>
</protein>
<comment type="similarity">
    <text evidence="4">Belongs to the LptD family.</text>
</comment>
<reference evidence="7 8" key="1">
    <citation type="journal article" date="2012" name="J. Bacteriol.">
        <title>Complete genome sequences of Methylophaga sp. strain JAM1 and Methylophaga sp. strain JAM7.</title>
        <authorList>
            <person name="Villeneuve C."/>
            <person name="Martineau C."/>
            <person name="Mauffrey F."/>
            <person name="Villemur R."/>
        </authorList>
    </citation>
    <scope>NUCLEOTIDE SEQUENCE [LARGE SCALE GENOMIC DNA]</scope>
    <source>
        <strain evidence="7 8">JAM7</strain>
    </source>
</reference>
<comment type="function">
    <text evidence="4">Together with LptE, is involved in the assembly of lipopolysaccharide (LPS) at the surface of the outer membrane.</text>
</comment>
<dbReference type="InterPro" id="IPR005653">
    <property type="entry name" value="OstA-like_N"/>
</dbReference>
<accession>I1YL37</accession>
<dbReference type="Gene3D" id="2.60.450.10">
    <property type="entry name" value="Lipopolysaccharide (LPS) transport protein A like domain"/>
    <property type="match status" value="1"/>
</dbReference>
<dbReference type="AlphaFoldDB" id="I1YL37"/>
<comment type="caution">
    <text evidence="4">Lacks conserved residue(s) required for the propagation of feature annotation.</text>
</comment>
<keyword evidence="2 4" id="KW-0472">Membrane</keyword>
<evidence type="ECO:0000313" key="7">
    <source>
        <dbReference type="EMBL" id="AFJ03630.1"/>
    </source>
</evidence>
<evidence type="ECO:0000256" key="4">
    <source>
        <dbReference type="HAMAP-Rule" id="MF_01411"/>
    </source>
</evidence>
<feature type="signal peptide" evidence="4">
    <location>
        <begin position="1"/>
        <end position="19"/>
    </location>
</feature>
<keyword evidence="8" id="KW-1185">Reference proteome</keyword>
<dbReference type="PANTHER" id="PTHR30189:SF1">
    <property type="entry name" value="LPS-ASSEMBLY PROTEIN LPTD"/>
    <property type="match status" value="1"/>
</dbReference>
<evidence type="ECO:0000313" key="8">
    <source>
        <dbReference type="Proteomes" id="UP000009145"/>
    </source>
</evidence>
<dbReference type="HOGENOM" id="CLU_009039_0_0_6"/>
<dbReference type="Proteomes" id="UP000009145">
    <property type="component" value="Chromosome"/>
</dbReference>
<dbReference type="GO" id="GO:0043165">
    <property type="term" value="P:Gram-negative-bacterium-type cell outer membrane assembly"/>
    <property type="evidence" value="ECO:0007669"/>
    <property type="project" value="UniProtKB-UniRule"/>
</dbReference>
<feature type="domain" description="Organic solvent tolerance-like N-terminal" evidence="5">
    <location>
        <begin position="54"/>
        <end position="181"/>
    </location>
</feature>
<dbReference type="GO" id="GO:1990351">
    <property type="term" value="C:transporter complex"/>
    <property type="evidence" value="ECO:0007669"/>
    <property type="project" value="TreeGrafter"/>
</dbReference>
<evidence type="ECO:0000259" key="5">
    <source>
        <dbReference type="Pfam" id="PF03968"/>
    </source>
</evidence>
<evidence type="ECO:0000256" key="2">
    <source>
        <dbReference type="ARBA" id="ARBA00023136"/>
    </source>
</evidence>
<evidence type="ECO:0000256" key="3">
    <source>
        <dbReference type="ARBA" id="ARBA00023237"/>
    </source>
</evidence>